<dbReference type="SUPFAM" id="SSF51735">
    <property type="entry name" value="NAD(P)-binding Rossmann-fold domains"/>
    <property type="match status" value="1"/>
</dbReference>
<organism evidence="3 4">
    <name type="scientific">Candidatus Brevifilum fermentans</name>
    <dbReference type="NCBI Taxonomy" id="1986204"/>
    <lineage>
        <taxon>Bacteria</taxon>
        <taxon>Bacillati</taxon>
        <taxon>Chloroflexota</taxon>
        <taxon>Anaerolineae</taxon>
        <taxon>Anaerolineales</taxon>
        <taxon>Anaerolineaceae</taxon>
        <taxon>Candidatus Brevifilum</taxon>
    </lineage>
</organism>
<dbReference type="Gene3D" id="3.40.50.720">
    <property type="entry name" value="NAD(P)-binding Rossmann-like Domain"/>
    <property type="match status" value="1"/>
</dbReference>
<dbReference type="RefSeq" id="WP_087861967.1">
    <property type="nucleotide sequence ID" value="NZ_LT859958.1"/>
</dbReference>
<dbReference type="EMBL" id="LT859958">
    <property type="protein sequence ID" value="SMX54089.1"/>
    <property type="molecule type" value="Genomic_DNA"/>
</dbReference>
<evidence type="ECO:0000256" key="1">
    <source>
        <dbReference type="ARBA" id="ARBA00023002"/>
    </source>
</evidence>
<dbReference type="GO" id="GO:0008823">
    <property type="term" value="F:cupric reductase (NADH) activity"/>
    <property type="evidence" value="ECO:0007669"/>
    <property type="project" value="TreeGrafter"/>
</dbReference>
<dbReference type="GO" id="GO:0006740">
    <property type="term" value="P:NADPH regeneration"/>
    <property type="evidence" value="ECO:0007669"/>
    <property type="project" value="InterPro"/>
</dbReference>
<dbReference type="InterPro" id="IPR036291">
    <property type="entry name" value="NAD(P)-bd_dom_sf"/>
</dbReference>
<feature type="domain" description="Pyrroline-5-carboxylate reductase catalytic N-terminal" evidence="2">
    <location>
        <begin position="11"/>
        <end position="109"/>
    </location>
</feature>
<name>A0A1Y6K663_9CHLR</name>
<dbReference type="Proteomes" id="UP000195514">
    <property type="component" value="Chromosome I"/>
</dbReference>
<keyword evidence="1" id="KW-0560">Oxidoreductase</keyword>
<dbReference type="GO" id="GO:0016651">
    <property type="term" value="F:oxidoreductase activity, acting on NAD(P)H"/>
    <property type="evidence" value="ECO:0007669"/>
    <property type="project" value="InterPro"/>
</dbReference>
<dbReference type="AlphaFoldDB" id="A0A1Y6K663"/>
<dbReference type="PANTHER" id="PTHR14239:SF0">
    <property type="entry name" value="F420-DEPENDENT NADP REDUCTASE"/>
    <property type="match status" value="1"/>
</dbReference>
<dbReference type="GO" id="GO:0052851">
    <property type="term" value="F:ferric-chelate reductase (NADPH) activity"/>
    <property type="evidence" value="ECO:0007669"/>
    <property type="project" value="TreeGrafter"/>
</dbReference>
<dbReference type="InterPro" id="IPR010185">
    <property type="entry name" value="NpdG"/>
</dbReference>
<dbReference type="GO" id="GO:0050661">
    <property type="term" value="F:NADP binding"/>
    <property type="evidence" value="ECO:0007669"/>
    <property type="project" value="InterPro"/>
</dbReference>
<keyword evidence="4" id="KW-1185">Reference proteome</keyword>
<sequence>MVDETKKLYTLGIVGGTGKEGKGLAYRWLKAGHKVIIGSRNFEKAQKAVEELIEFMGYSPEGLSGMDNRAAVEACDIAVITVPYVGHKSTLEDLKDALQGKIVIDVVVPLVPPKVSKVQMPESGSAAQEAQAILGDTCQVVDAFQNISHERLMGEGDTDCDVLVCGKSKAAREVVIGLVADTGLKGWDAGPIENAVVVEGLTSVLIGLNQQHKVHAAGIRITGISDQT</sequence>
<dbReference type="GO" id="GO:0070967">
    <property type="term" value="F:coenzyme F420 binding"/>
    <property type="evidence" value="ECO:0007669"/>
    <property type="project" value="InterPro"/>
</dbReference>
<dbReference type="OrthoDB" id="9801773at2"/>
<dbReference type="InterPro" id="IPR028939">
    <property type="entry name" value="P5C_Rdtase_cat_N"/>
</dbReference>
<gene>
    <name evidence="3" type="ORF">CFX1CAM_1024</name>
</gene>
<accession>A0A1Y6K663</accession>
<evidence type="ECO:0000259" key="2">
    <source>
        <dbReference type="Pfam" id="PF03807"/>
    </source>
</evidence>
<proteinExistence type="predicted"/>
<dbReference type="Pfam" id="PF03807">
    <property type="entry name" value="F420_oxidored"/>
    <property type="match status" value="1"/>
</dbReference>
<dbReference type="NCBIfam" id="TIGR01915">
    <property type="entry name" value="npdG"/>
    <property type="match status" value="1"/>
</dbReference>
<dbReference type="InterPro" id="IPR051267">
    <property type="entry name" value="STEAP_metalloreductase"/>
</dbReference>
<dbReference type="GO" id="GO:0005886">
    <property type="term" value="C:plasma membrane"/>
    <property type="evidence" value="ECO:0007669"/>
    <property type="project" value="TreeGrafter"/>
</dbReference>
<dbReference type="GO" id="GO:0015677">
    <property type="term" value="P:copper ion import"/>
    <property type="evidence" value="ECO:0007669"/>
    <property type="project" value="TreeGrafter"/>
</dbReference>
<protein>
    <submittedName>
        <fullName evidence="3">F420-dependent NADPH reductase</fullName>
    </submittedName>
</protein>
<dbReference type="KEGG" id="abat:CFX1CAM_1024"/>
<dbReference type="PANTHER" id="PTHR14239">
    <property type="entry name" value="DUDULIN-RELATED"/>
    <property type="match status" value="1"/>
</dbReference>
<reference evidence="4" key="1">
    <citation type="submission" date="2017-05" db="EMBL/GenBank/DDBJ databases">
        <authorList>
            <person name="Kirkegaard R."/>
            <person name="Mcilroy J S."/>
        </authorList>
    </citation>
    <scope>NUCLEOTIDE SEQUENCE [LARGE SCALE GENOMIC DNA]</scope>
</reference>
<evidence type="ECO:0000313" key="3">
    <source>
        <dbReference type="EMBL" id="SMX54089.1"/>
    </source>
</evidence>
<evidence type="ECO:0000313" key="4">
    <source>
        <dbReference type="Proteomes" id="UP000195514"/>
    </source>
</evidence>